<keyword evidence="2" id="KW-1185">Reference proteome</keyword>
<dbReference type="EMBL" id="KZ302044">
    <property type="protein sequence ID" value="PFH48975.1"/>
    <property type="molecule type" value="Genomic_DNA"/>
</dbReference>
<reference evidence="1 2" key="1">
    <citation type="submission" date="2014-02" db="EMBL/GenBank/DDBJ databases">
        <title>Transposable element dynamics among asymbiotic and ectomycorrhizal Amanita fungi.</title>
        <authorList>
            <consortium name="DOE Joint Genome Institute"/>
            <person name="Hess J."/>
            <person name="Skrede I."/>
            <person name="Wolfe B."/>
            <person name="LaButti K."/>
            <person name="Ohm R.A."/>
            <person name="Grigoriev I.V."/>
            <person name="Pringle A."/>
        </authorList>
    </citation>
    <scope>NUCLEOTIDE SEQUENCE [LARGE SCALE GENOMIC DNA]</scope>
    <source>
        <strain evidence="1 2">SKay4041</strain>
    </source>
</reference>
<organism evidence="1 2">
    <name type="scientific">Amanita thiersii Skay4041</name>
    <dbReference type="NCBI Taxonomy" id="703135"/>
    <lineage>
        <taxon>Eukaryota</taxon>
        <taxon>Fungi</taxon>
        <taxon>Dikarya</taxon>
        <taxon>Basidiomycota</taxon>
        <taxon>Agaricomycotina</taxon>
        <taxon>Agaricomycetes</taxon>
        <taxon>Agaricomycetidae</taxon>
        <taxon>Agaricales</taxon>
        <taxon>Pluteineae</taxon>
        <taxon>Amanitaceae</taxon>
        <taxon>Amanita</taxon>
    </lineage>
</organism>
<sequence>MQWEGDPLIGCIGLKDWPPEWYKGKMSQIVGVKGSQREIIALEFYCYQSNDEAFLAAYS</sequence>
<accession>A0A2A9ND75</accession>
<protein>
    <submittedName>
        <fullName evidence="1">Uncharacterized protein</fullName>
    </submittedName>
</protein>
<dbReference type="AlphaFoldDB" id="A0A2A9ND75"/>
<dbReference type="OrthoDB" id="2976553at2759"/>
<evidence type="ECO:0000313" key="2">
    <source>
        <dbReference type="Proteomes" id="UP000242287"/>
    </source>
</evidence>
<evidence type="ECO:0000313" key="1">
    <source>
        <dbReference type="EMBL" id="PFH48975.1"/>
    </source>
</evidence>
<name>A0A2A9ND75_9AGAR</name>
<gene>
    <name evidence="1" type="ORF">AMATHDRAFT_64260</name>
</gene>
<dbReference type="Proteomes" id="UP000242287">
    <property type="component" value="Unassembled WGS sequence"/>
</dbReference>
<proteinExistence type="predicted"/>